<gene>
    <name evidence="8" type="ORF">K8W16_08935</name>
</gene>
<evidence type="ECO:0000256" key="5">
    <source>
        <dbReference type="ARBA" id="ARBA00023136"/>
    </source>
</evidence>
<dbReference type="EMBL" id="DYZA01000180">
    <property type="protein sequence ID" value="HJD97754.1"/>
    <property type="molecule type" value="Genomic_DNA"/>
</dbReference>
<feature type="domain" description="DUF2179" evidence="7">
    <location>
        <begin position="224"/>
        <end position="278"/>
    </location>
</feature>
<dbReference type="Gene3D" id="3.30.70.120">
    <property type="match status" value="1"/>
</dbReference>
<feature type="transmembrane region" description="Helical" evidence="6">
    <location>
        <begin position="178"/>
        <end position="196"/>
    </location>
</feature>
<feature type="transmembrane region" description="Helical" evidence="6">
    <location>
        <begin position="57"/>
        <end position="77"/>
    </location>
</feature>
<name>A0A921AXN1_9BACT</name>
<dbReference type="RefSeq" id="WP_304122798.1">
    <property type="nucleotide sequence ID" value="NZ_DYZA01000180.1"/>
</dbReference>
<evidence type="ECO:0000256" key="3">
    <source>
        <dbReference type="ARBA" id="ARBA00022692"/>
    </source>
</evidence>
<dbReference type="PIRSF" id="PIRSF006483">
    <property type="entry name" value="Membrane_protein_YitT"/>
    <property type="match status" value="1"/>
</dbReference>
<feature type="transmembrane region" description="Helical" evidence="6">
    <location>
        <begin position="151"/>
        <end position="172"/>
    </location>
</feature>
<dbReference type="GO" id="GO:0005886">
    <property type="term" value="C:plasma membrane"/>
    <property type="evidence" value="ECO:0007669"/>
    <property type="project" value="UniProtKB-SubCell"/>
</dbReference>
<dbReference type="InterPro" id="IPR019264">
    <property type="entry name" value="DUF2179"/>
</dbReference>
<evidence type="ECO:0000256" key="6">
    <source>
        <dbReference type="SAM" id="Phobius"/>
    </source>
</evidence>
<keyword evidence="5 6" id="KW-0472">Membrane</keyword>
<evidence type="ECO:0000256" key="1">
    <source>
        <dbReference type="ARBA" id="ARBA00004651"/>
    </source>
</evidence>
<feature type="transmembrane region" description="Helical" evidence="6">
    <location>
        <begin position="12"/>
        <end position="37"/>
    </location>
</feature>
<reference evidence="8" key="1">
    <citation type="journal article" date="2021" name="PeerJ">
        <title>Extensive microbial diversity within the chicken gut microbiome revealed by metagenomics and culture.</title>
        <authorList>
            <person name="Gilroy R."/>
            <person name="Ravi A."/>
            <person name="Getino M."/>
            <person name="Pursley I."/>
            <person name="Horton D.L."/>
            <person name="Alikhan N.F."/>
            <person name="Baker D."/>
            <person name="Gharbi K."/>
            <person name="Hall N."/>
            <person name="Watson M."/>
            <person name="Adriaenssens E.M."/>
            <person name="Foster-Nyarko E."/>
            <person name="Jarju S."/>
            <person name="Secka A."/>
            <person name="Antonio M."/>
            <person name="Oren A."/>
            <person name="Chaudhuri R.R."/>
            <person name="La Ragione R."/>
            <person name="Hildebrand F."/>
            <person name="Pallen M.J."/>
        </authorList>
    </citation>
    <scope>NUCLEOTIDE SEQUENCE</scope>
    <source>
        <strain evidence="8">ChiGjej2B2-19336</strain>
    </source>
</reference>
<proteinExistence type="predicted"/>
<accession>A0A921AXN1</accession>
<protein>
    <submittedName>
        <fullName evidence="8">YitT family protein</fullName>
    </submittedName>
</protein>
<dbReference type="InterPro" id="IPR003740">
    <property type="entry name" value="YitT"/>
</dbReference>
<evidence type="ECO:0000256" key="2">
    <source>
        <dbReference type="ARBA" id="ARBA00022475"/>
    </source>
</evidence>
<dbReference type="InterPro" id="IPR015867">
    <property type="entry name" value="N-reg_PII/ATP_PRibTrfase_C"/>
</dbReference>
<comment type="caution">
    <text evidence="8">The sequence shown here is derived from an EMBL/GenBank/DDBJ whole genome shotgun (WGS) entry which is preliminary data.</text>
</comment>
<dbReference type="PANTHER" id="PTHR33545">
    <property type="entry name" value="UPF0750 MEMBRANE PROTEIN YITT-RELATED"/>
    <property type="match status" value="1"/>
</dbReference>
<dbReference type="PANTHER" id="PTHR33545:SF5">
    <property type="entry name" value="UPF0750 MEMBRANE PROTEIN YITT"/>
    <property type="match status" value="1"/>
</dbReference>
<evidence type="ECO:0000259" key="7">
    <source>
        <dbReference type="Pfam" id="PF10035"/>
    </source>
</evidence>
<organism evidence="8 9">
    <name type="scientific">Mailhella massiliensis</name>
    <dbReference type="NCBI Taxonomy" id="1903261"/>
    <lineage>
        <taxon>Bacteria</taxon>
        <taxon>Pseudomonadati</taxon>
        <taxon>Thermodesulfobacteriota</taxon>
        <taxon>Desulfovibrionia</taxon>
        <taxon>Desulfovibrionales</taxon>
        <taxon>Desulfovibrionaceae</taxon>
        <taxon>Mailhella</taxon>
    </lineage>
</organism>
<evidence type="ECO:0000256" key="4">
    <source>
        <dbReference type="ARBA" id="ARBA00022989"/>
    </source>
</evidence>
<dbReference type="InterPro" id="IPR051461">
    <property type="entry name" value="UPF0750_membrane"/>
</dbReference>
<keyword evidence="2" id="KW-1003">Cell membrane</keyword>
<sequence>MPFSWKNDFKIILAVCVASVLMALNINTFVQTGGLYPGGATGLTILIQRIAEKFLDIRLSFAVVNFLLNMIPIYIGFRYIGKRFTLYSCLMIVLTGILTDLIPSYIITYDILLISIFGGIINGFSISLCLRMDTTSGGTDFIAIYLSRKKGIDSWNIILYFNVILLLVAGFTFGWDKALYSIFFQYTTTQVLHILYTRYQKKTLFIVTDNPREVCDVIYATSKHGATILKGEGSFHLNERSLVYSVVSSDESKKVVNAIREVDPYSFINTVKTQELAGLFYQRPTL</sequence>
<feature type="transmembrane region" description="Helical" evidence="6">
    <location>
        <begin position="111"/>
        <end position="130"/>
    </location>
</feature>
<feature type="transmembrane region" description="Helical" evidence="6">
    <location>
        <begin position="84"/>
        <end position="105"/>
    </location>
</feature>
<dbReference type="AlphaFoldDB" id="A0A921AXN1"/>
<keyword evidence="3 6" id="KW-0812">Transmembrane</keyword>
<evidence type="ECO:0000313" key="9">
    <source>
        <dbReference type="Proteomes" id="UP000698963"/>
    </source>
</evidence>
<dbReference type="CDD" id="cd16380">
    <property type="entry name" value="YitT_C"/>
    <property type="match status" value="1"/>
</dbReference>
<keyword evidence="4 6" id="KW-1133">Transmembrane helix</keyword>
<dbReference type="Pfam" id="PF10035">
    <property type="entry name" value="DUF2179"/>
    <property type="match status" value="1"/>
</dbReference>
<dbReference type="Pfam" id="PF02588">
    <property type="entry name" value="YitT_membrane"/>
    <property type="match status" value="1"/>
</dbReference>
<comment type="subcellular location">
    <subcellularLocation>
        <location evidence="1">Cell membrane</location>
        <topology evidence="1">Multi-pass membrane protein</topology>
    </subcellularLocation>
</comment>
<evidence type="ECO:0000313" key="8">
    <source>
        <dbReference type="EMBL" id="HJD97754.1"/>
    </source>
</evidence>
<dbReference type="Proteomes" id="UP000698963">
    <property type="component" value="Unassembled WGS sequence"/>
</dbReference>
<reference evidence="8" key="2">
    <citation type="submission" date="2021-09" db="EMBL/GenBank/DDBJ databases">
        <authorList>
            <person name="Gilroy R."/>
        </authorList>
    </citation>
    <scope>NUCLEOTIDE SEQUENCE</scope>
    <source>
        <strain evidence="8">ChiGjej2B2-19336</strain>
    </source>
</reference>